<dbReference type="STRING" id="112268.A0A182W8U1"/>
<evidence type="ECO:0000313" key="2">
    <source>
        <dbReference type="EnsemblMetazoa" id="AMIN006765-PA"/>
    </source>
</evidence>
<evidence type="ECO:0000256" key="1">
    <source>
        <dbReference type="SAM" id="SignalP"/>
    </source>
</evidence>
<name>A0A182W8U1_9DIPT</name>
<dbReference type="AlphaFoldDB" id="A0A182W8U1"/>
<dbReference type="Proteomes" id="UP000075920">
    <property type="component" value="Unassembled WGS sequence"/>
</dbReference>
<feature type="chain" id="PRO_5008141040" description="Phosphatidylinositol-glycan biosynthesis class X protein" evidence="1">
    <location>
        <begin position="21"/>
        <end position="196"/>
    </location>
</feature>
<protein>
    <recommendedName>
        <fullName evidence="4">Phosphatidylinositol-glycan biosynthesis class X protein</fullName>
    </recommendedName>
</protein>
<evidence type="ECO:0000313" key="3">
    <source>
        <dbReference type="Proteomes" id="UP000075920"/>
    </source>
</evidence>
<dbReference type="Gene3D" id="2.60.40.690">
    <property type="entry name" value="Alpha-macroglobulin, receptor-binding domain"/>
    <property type="match status" value="1"/>
</dbReference>
<dbReference type="EnsemblMetazoa" id="AMIN006765-RA">
    <property type="protein sequence ID" value="AMIN006765-PA"/>
    <property type="gene ID" value="AMIN006765"/>
</dbReference>
<reference evidence="3" key="1">
    <citation type="submission" date="2013-03" db="EMBL/GenBank/DDBJ databases">
        <title>The Genome Sequence of Anopheles minimus MINIMUS1.</title>
        <authorList>
            <consortium name="The Broad Institute Genomics Platform"/>
            <person name="Neafsey D.E."/>
            <person name="Walton C."/>
            <person name="Walker B."/>
            <person name="Young S.K."/>
            <person name="Zeng Q."/>
            <person name="Gargeya S."/>
            <person name="Fitzgerald M."/>
            <person name="Haas B."/>
            <person name="Abouelleil A."/>
            <person name="Allen A.W."/>
            <person name="Alvarado L."/>
            <person name="Arachchi H.M."/>
            <person name="Berlin A.M."/>
            <person name="Chapman S.B."/>
            <person name="Gainer-Dewar J."/>
            <person name="Goldberg J."/>
            <person name="Griggs A."/>
            <person name="Gujja S."/>
            <person name="Hansen M."/>
            <person name="Howarth C."/>
            <person name="Imamovic A."/>
            <person name="Ireland A."/>
            <person name="Larimer J."/>
            <person name="McCowan C."/>
            <person name="Murphy C."/>
            <person name="Pearson M."/>
            <person name="Poon T.W."/>
            <person name="Priest M."/>
            <person name="Roberts A."/>
            <person name="Saif S."/>
            <person name="Shea T."/>
            <person name="Sisk P."/>
            <person name="Sykes S."/>
            <person name="Wortman J."/>
            <person name="Nusbaum C."/>
            <person name="Birren B."/>
        </authorList>
    </citation>
    <scope>NUCLEOTIDE SEQUENCE [LARGE SCALE GENOMIC DNA]</scope>
    <source>
        <strain evidence="3">MINIMUS1</strain>
    </source>
</reference>
<evidence type="ECO:0008006" key="4">
    <source>
        <dbReference type="Google" id="ProtNLM"/>
    </source>
</evidence>
<proteinExistence type="predicted"/>
<organism evidence="2 3">
    <name type="scientific">Anopheles minimus</name>
    <dbReference type="NCBI Taxonomy" id="112268"/>
    <lineage>
        <taxon>Eukaryota</taxon>
        <taxon>Metazoa</taxon>
        <taxon>Ecdysozoa</taxon>
        <taxon>Arthropoda</taxon>
        <taxon>Hexapoda</taxon>
        <taxon>Insecta</taxon>
        <taxon>Pterygota</taxon>
        <taxon>Neoptera</taxon>
        <taxon>Endopterygota</taxon>
        <taxon>Diptera</taxon>
        <taxon>Nematocera</taxon>
        <taxon>Culicoidea</taxon>
        <taxon>Culicidae</taxon>
        <taxon>Anophelinae</taxon>
        <taxon>Anopheles</taxon>
    </lineage>
</organism>
<dbReference type="InterPro" id="IPR036595">
    <property type="entry name" value="A-macroglobulin_rcpt-bd_sf"/>
</dbReference>
<keyword evidence="1" id="KW-0732">Signal</keyword>
<sequence length="196" mass="22161">MIWLKLGSLVIGLLQTSTVGFVCNDQQIEEVKLKYPVTIQNARKALNFWRSLLVLVQERVMLNLEKQNTISVYELKICASFIPTESNNRSNKTMIEVTLPSGYVAGQDPASVQTRVTPKQITPNSEQCICSQSFVIRYGGTQPLLRNWNAIQKYEVDVLQDKDLEERLSEPFHFSPVSAEIGHELKPNLEPVVLGK</sequence>
<keyword evidence="3" id="KW-1185">Reference proteome</keyword>
<accession>A0A182W8U1</accession>
<dbReference type="SUPFAM" id="SSF49410">
    <property type="entry name" value="Alpha-macroglobulin receptor domain"/>
    <property type="match status" value="1"/>
</dbReference>
<feature type="signal peptide" evidence="1">
    <location>
        <begin position="1"/>
        <end position="20"/>
    </location>
</feature>
<dbReference type="VEuPathDB" id="VectorBase:AMIN006765"/>
<reference evidence="2" key="2">
    <citation type="submission" date="2020-05" db="UniProtKB">
        <authorList>
            <consortium name="EnsemblMetazoa"/>
        </authorList>
    </citation>
    <scope>IDENTIFICATION</scope>
    <source>
        <strain evidence="2">MINIMUS1</strain>
    </source>
</reference>
<dbReference type="GO" id="GO:0005576">
    <property type="term" value="C:extracellular region"/>
    <property type="evidence" value="ECO:0007669"/>
    <property type="project" value="InterPro"/>
</dbReference>